<evidence type="ECO:0000313" key="7">
    <source>
        <dbReference type="WBParaSite" id="SBAD_0000161001-mRNA-1"/>
    </source>
</evidence>
<evidence type="ECO:0000313" key="6">
    <source>
        <dbReference type="Proteomes" id="UP000270296"/>
    </source>
</evidence>
<keyword evidence="6" id="KW-1185">Reference proteome</keyword>
<feature type="compositionally biased region" description="Polar residues" evidence="3">
    <location>
        <begin position="254"/>
        <end position="270"/>
    </location>
</feature>
<dbReference type="PANTHER" id="PTHR10331:SF6">
    <property type="entry name" value="SPINDLE ASSEMBLY ABNORMAL 4"/>
    <property type="match status" value="1"/>
</dbReference>
<evidence type="ECO:0000256" key="3">
    <source>
        <dbReference type="SAM" id="MobiDB-lite"/>
    </source>
</evidence>
<reference evidence="7" key="1">
    <citation type="submission" date="2016-06" db="UniProtKB">
        <authorList>
            <consortium name="WormBaseParasite"/>
        </authorList>
    </citation>
    <scope>IDENTIFICATION</scope>
</reference>
<feature type="region of interest" description="Disordered" evidence="3">
    <location>
        <begin position="247"/>
        <end position="292"/>
    </location>
</feature>
<feature type="coiled-coil region" evidence="2">
    <location>
        <begin position="100"/>
        <end position="144"/>
    </location>
</feature>
<dbReference type="OrthoDB" id="10252174at2759"/>
<dbReference type="EMBL" id="UZAM01006858">
    <property type="protein sequence ID" value="VDO94662.1"/>
    <property type="molecule type" value="Genomic_DNA"/>
</dbReference>
<dbReference type="InterPro" id="IPR026581">
    <property type="entry name" value="TCP10L/CENPJ"/>
</dbReference>
<evidence type="ECO:0000313" key="5">
    <source>
        <dbReference type="EMBL" id="VDO94662.1"/>
    </source>
</evidence>
<name>A0A183ID45_9BILA</name>
<dbReference type="InterPro" id="IPR009852">
    <property type="entry name" value="CENPJ_C_dom"/>
</dbReference>
<keyword evidence="2" id="KW-0175">Coiled coil</keyword>
<feature type="compositionally biased region" description="Basic and acidic residues" evidence="3">
    <location>
        <begin position="280"/>
        <end position="292"/>
    </location>
</feature>
<reference evidence="5 6" key="2">
    <citation type="submission" date="2018-11" db="EMBL/GenBank/DDBJ databases">
        <authorList>
            <consortium name="Pathogen Informatics"/>
        </authorList>
    </citation>
    <scope>NUCLEOTIDE SEQUENCE [LARGE SCALE GENOMIC DNA]</scope>
</reference>
<evidence type="ECO:0000256" key="1">
    <source>
        <dbReference type="ARBA" id="ARBA00005627"/>
    </source>
</evidence>
<evidence type="ECO:0000259" key="4">
    <source>
        <dbReference type="Pfam" id="PF07202"/>
    </source>
</evidence>
<organism evidence="7">
    <name type="scientific">Soboliphyme baturini</name>
    <dbReference type="NCBI Taxonomy" id="241478"/>
    <lineage>
        <taxon>Eukaryota</taxon>
        <taxon>Metazoa</taxon>
        <taxon>Ecdysozoa</taxon>
        <taxon>Nematoda</taxon>
        <taxon>Enoplea</taxon>
        <taxon>Dorylaimia</taxon>
        <taxon>Dioctophymatida</taxon>
        <taxon>Dioctophymatoidea</taxon>
        <taxon>Soboliphymatidae</taxon>
        <taxon>Soboliphyme</taxon>
    </lineage>
</organism>
<dbReference type="AlphaFoldDB" id="A0A183ID45"/>
<gene>
    <name evidence="5" type="ORF">SBAD_LOCUS1539</name>
</gene>
<sequence>MSPDDDTPHEVDGVISPVSGSSQQMRVLGECYSTDSSQQSFVGLSHNNEVSSSFDTKEFELIEKLAAEFSLDSNDSLYQQLVFKQEVVEGEALQIPLEQQRKLEDIVTQLEKDAADIERAKELLSKEKARLEEEKQDLEKASAEFCILREQKLKSIEREKAFVRRQTNVLKSRESDLVSLLRQQIADLQGEVCDKEAKLSVFRSKTRLLESDLRQSKDECAALKLKFRGLEESTTRLEQENSQLRVKLGKTLSRKPQASSSDLATKQPSKTAAALKSAQRRGDDSTERSGEKCVRFLVPEEDPVFTETKDRAVQADRLSQNVTTPENRVLSPVFVNEPIQPVSLPLALADPTAQFSKNFERVRPDGSTESIYKNGTVQEISANGQVVTYHYANGDTRRFLADGSEVYYFGAKELTQTKYPSGVIVVKYKDGREETHYPDSKVDVRSPDGLHISLTPDGRRTELYPDGTLVEKTPDGVERREFPNGDVKFKYADGTEETRYASGRVRVKSCNGSILRDEILTT</sequence>
<dbReference type="PANTHER" id="PTHR10331">
    <property type="entry name" value="T COMPLEX PROTEIN 10"/>
    <property type="match status" value="1"/>
</dbReference>
<dbReference type="Pfam" id="PF07202">
    <property type="entry name" value="Tcp10_C"/>
    <property type="match status" value="1"/>
</dbReference>
<accession>A0A183ID45</accession>
<feature type="compositionally biased region" description="Basic and acidic residues" evidence="3">
    <location>
        <begin position="1"/>
        <end position="12"/>
    </location>
</feature>
<comment type="similarity">
    <text evidence="1">Belongs to the TCP10 family.</text>
</comment>
<dbReference type="Proteomes" id="UP000270296">
    <property type="component" value="Unassembled WGS sequence"/>
</dbReference>
<dbReference type="Gene3D" id="2.60.450.20">
    <property type="match status" value="1"/>
</dbReference>
<proteinExistence type="inferred from homology"/>
<feature type="region of interest" description="Disordered" evidence="3">
    <location>
        <begin position="1"/>
        <end position="22"/>
    </location>
</feature>
<dbReference type="InterPro" id="IPR047002">
    <property type="entry name" value="Tcp10_C_sf"/>
</dbReference>
<evidence type="ECO:0000256" key="2">
    <source>
        <dbReference type="SAM" id="Coils"/>
    </source>
</evidence>
<dbReference type="WBParaSite" id="SBAD_0000161001-mRNA-1">
    <property type="protein sequence ID" value="SBAD_0000161001-mRNA-1"/>
    <property type="gene ID" value="SBAD_0000161001"/>
</dbReference>
<protein>
    <submittedName>
        <fullName evidence="7">Tcp10_C domain-containing protein</fullName>
    </submittedName>
</protein>
<feature type="domain" description="Centromere protein J C-terminal" evidence="4">
    <location>
        <begin position="474"/>
        <end position="507"/>
    </location>
</feature>